<dbReference type="PANTHER" id="PTHR46847:SF1">
    <property type="entry name" value="D-ALLOSE-BINDING PERIPLASMIC PROTEIN-RELATED"/>
    <property type="match status" value="1"/>
</dbReference>
<accession>A0A506U1F2</accession>
<dbReference type="OrthoDB" id="9804917at2"/>
<dbReference type="InterPro" id="IPR028082">
    <property type="entry name" value="Peripla_BP_I"/>
</dbReference>
<gene>
    <name evidence="6" type="ORF">FJU08_21595</name>
</gene>
<evidence type="ECO:0000313" key="7">
    <source>
        <dbReference type="Proteomes" id="UP000318801"/>
    </source>
</evidence>
<dbReference type="InterPro" id="IPR025997">
    <property type="entry name" value="SBP_2_dom"/>
</dbReference>
<reference evidence="6 7" key="1">
    <citation type="submission" date="2019-06" db="EMBL/GenBank/DDBJ databases">
        <authorList>
            <person name="Li M."/>
        </authorList>
    </citation>
    <scope>NUCLEOTIDE SEQUENCE [LARGE SCALE GENOMIC DNA]</scope>
    <source>
        <strain evidence="6 7">BGMRC2036</strain>
    </source>
</reference>
<dbReference type="GO" id="GO:0030313">
    <property type="term" value="C:cell envelope"/>
    <property type="evidence" value="ECO:0007669"/>
    <property type="project" value="UniProtKB-SubCell"/>
</dbReference>
<keyword evidence="7" id="KW-1185">Reference proteome</keyword>
<name>A0A506U1F2_9HYPH</name>
<evidence type="ECO:0000256" key="2">
    <source>
        <dbReference type="ARBA" id="ARBA00007639"/>
    </source>
</evidence>
<dbReference type="GO" id="GO:0030246">
    <property type="term" value="F:carbohydrate binding"/>
    <property type="evidence" value="ECO:0007669"/>
    <property type="project" value="UniProtKB-ARBA"/>
</dbReference>
<comment type="caution">
    <text evidence="6">The sequence shown here is derived from an EMBL/GenBank/DDBJ whole genome shotgun (WGS) entry which is preliminary data.</text>
</comment>
<evidence type="ECO:0000259" key="5">
    <source>
        <dbReference type="Pfam" id="PF13407"/>
    </source>
</evidence>
<dbReference type="Proteomes" id="UP000318801">
    <property type="component" value="Unassembled WGS sequence"/>
</dbReference>
<organism evidence="6 7">
    <name type="scientific">Martelella alba</name>
    <dbReference type="NCBI Taxonomy" id="2590451"/>
    <lineage>
        <taxon>Bacteria</taxon>
        <taxon>Pseudomonadati</taxon>
        <taxon>Pseudomonadota</taxon>
        <taxon>Alphaproteobacteria</taxon>
        <taxon>Hyphomicrobiales</taxon>
        <taxon>Aurantimonadaceae</taxon>
        <taxon>Martelella</taxon>
    </lineage>
</organism>
<dbReference type="AlphaFoldDB" id="A0A506U1F2"/>
<dbReference type="PANTHER" id="PTHR46847">
    <property type="entry name" value="D-ALLOSE-BINDING PERIPLASMIC PROTEIN-RELATED"/>
    <property type="match status" value="1"/>
</dbReference>
<feature type="domain" description="Periplasmic binding protein" evidence="5">
    <location>
        <begin position="52"/>
        <end position="305"/>
    </location>
</feature>
<evidence type="ECO:0000256" key="3">
    <source>
        <dbReference type="ARBA" id="ARBA00022729"/>
    </source>
</evidence>
<protein>
    <submittedName>
        <fullName evidence="6">Substrate-binding domain-containing protein</fullName>
    </submittedName>
</protein>
<comment type="similarity">
    <text evidence="2">Belongs to the bacterial solute-binding protein 2 family.</text>
</comment>
<evidence type="ECO:0000256" key="1">
    <source>
        <dbReference type="ARBA" id="ARBA00004196"/>
    </source>
</evidence>
<dbReference type="SUPFAM" id="SSF53822">
    <property type="entry name" value="Periplasmic binding protein-like I"/>
    <property type="match status" value="1"/>
</dbReference>
<evidence type="ECO:0000256" key="4">
    <source>
        <dbReference type="SAM" id="SignalP"/>
    </source>
</evidence>
<proteinExistence type="inferred from homology"/>
<evidence type="ECO:0000313" key="6">
    <source>
        <dbReference type="EMBL" id="TPW26765.1"/>
    </source>
</evidence>
<dbReference type="Gene3D" id="3.40.50.2300">
    <property type="match status" value="2"/>
</dbReference>
<keyword evidence="3 4" id="KW-0732">Signal</keyword>
<sequence length="333" mass="35410">MLDLNPRSFLKSLLRGAMPLVIATGALASTALADDAAGKKVIFLGADDICEYCAAYNDALRLYAKDADLDLEVVTNKFDAAQQATQITQAIAKKPDLILLWTIDGTALFPSMRKIGQAGIPLLLTDVQPDAAHDDLWISYSGANYEGEGREAADLMLETFKAKGLGEEGDVIMITGIVGQAQTMSRYKGFSERLAEIAPGINIVAQQPGNWDTGTAMDAASGLLTKYGSTIKGIYSDEDVMMKGVVAAADRAGVDVTKLAMVSVGCEPAGVELLKQGKLDATLGQAPADEARYAIDSIVNYFNGAKLEKSVYTPMPIARKANGGAECKPWDQF</sequence>
<feature type="signal peptide" evidence="4">
    <location>
        <begin position="1"/>
        <end position="28"/>
    </location>
</feature>
<dbReference type="CDD" id="cd01536">
    <property type="entry name" value="PBP1_ABC_sugar_binding-like"/>
    <property type="match status" value="1"/>
</dbReference>
<dbReference type="Pfam" id="PF13407">
    <property type="entry name" value="Peripla_BP_4"/>
    <property type="match status" value="1"/>
</dbReference>
<dbReference type="RefSeq" id="WP_141151126.1">
    <property type="nucleotide sequence ID" value="NZ_VHLG01000023.1"/>
</dbReference>
<feature type="chain" id="PRO_5021448859" evidence="4">
    <location>
        <begin position="29"/>
        <end position="333"/>
    </location>
</feature>
<comment type="subcellular location">
    <subcellularLocation>
        <location evidence="1">Cell envelope</location>
    </subcellularLocation>
</comment>
<dbReference type="EMBL" id="VHLG01000023">
    <property type="protein sequence ID" value="TPW26765.1"/>
    <property type="molecule type" value="Genomic_DNA"/>
</dbReference>